<dbReference type="InterPro" id="IPR024983">
    <property type="entry name" value="CHAT_dom"/>
</dbReference>
<keyword evidence="1" id="KW-0677">Repeat</keyword>
<keyword evidence="4" id="KW-0175">Coiled coil</keyword>
<protein>
    <submittedName>
        <fullName evidence="7">CHAT domain-containing protein/Flp pilus assembly protein TadD</fullName>
    </submittedName>
</protein>
<dbReference type="EMBL" id="JAASRN010000001">
    <property type="protein sequence ID" value="NIK72794.1"/>
    <property type="molecule type" value="Genomic_DNA"/>
</dbReference>
<dbReference type="RefSeq" id="WP_166918098.1">
    <property type="nucleotide sequence ID" value="NZ_JAASRN010000001.1"/>
</dbReference>
<feature type="repeat" description="TPR" evidence="3">
    <location>
        <begin position="277"/>
        <end position="310"/>
    </location>
</feature>
<proteinExistence type="predicted"/>
<dbReference type="SUPFAM" id="SSF48452">
    <property type="entry name" value="TPR-like"/>
    <property type="match status" value="2"/>
</dbReference>
<evidence type="ECO:0000256" key="5">
    <source>
        <dbReference type="SAM" id="SignalP"/>
    </source>
</evidence>
<dbReference type="PANTHER" id="PTHR45641">
    <property type="entry name" value="TETRATRICOPEPTIDE REPEAT PROTEIN (AFU_ORTHOLOGUE AFUA_6G03870)"/>
    <property type="match status" value="1"/>
</dbReference>
<feature type="chain" id="PRO_5032362011" evidence="5">
    <location>
        <begin position="21"/>
        <end position="953"/>
    </location>
</feature>
<keyword evidence="5" id="KW-0732">Signal</keyword>
<feature type="coiled-coil region" evidence="4">
    <location>
        <begin position="527"/>
        <end position="561"/>
    </location>
</feature>
<accession>A0A846MMS2</accession>
<evidence type="ECO:0000313" key="7">
    <source>
        <dbReference type="EMBL" id="NIK72794.1"/>
    </source>
</evidence>
<evidence type="ECO:0000256" key="2">
    <source>
        <dbReference type="ARBA" id="ARBA00022803"/>
    </source>
</evidence>
<evidence type="ECO:0000256" key="1">
    <source>
        <dbReference type="ARBA" id="ARBA00022737"/>
    </source>
</evidence>
<comment type="caution">
    <text evidence="7">The sequence shown here is derived from an EMBL/GenBank/DDBJ whole genome shotgun (WGS) entry which is preliminary data.</text>
</comment>
<keyword evidence="8" id="KW-1185">Reference proteome</keyword>
<name>A0A846MMS2_9BACT</name>
<feature type="repeat" description="TPR" evidence="3">
    <location>
        <begin position="152"/>
        <end position="185"/>
    </location>
</feature>
<keyword evidence="2 3" id="KW-0802">TPR repeat</keyword>
<gene>
    <name evidence="7" type="ORF">FHS56_000280</name>
</gene>
<evidence type="ECO:0000313" key="8">
    <source>
        <dbReference type="Proteomes" id="UP000537126"/>
    </source>
</evidence>
<sequence length="953" mass="109298">MKAKLSTLFFILALPCLLQAQIDWHKAKEKIKKGVEKVSDQSMEDIIAEGVFGKKRAKYDSLNFSFAIAVADQTGFYEEKDLFYDLGIDKLAVNALFGNNNAQSQRTPQQEFEEAVNLAEILLASNKYKWAEERLLYAEKNMPSNTKATQKARLYNDLGLLYTTLGDYSAAERYFDKALATITRELSKEHYLYYATQNNYAILRFHQAYYPEALSLIEDIEQKLLQSSRQQMPQAIVLNNHAYMLHTLGLHKEAQELYAKALRIAEENTREKNTNYQRILINLAMLYQETGRLNDAAILYENAIKIKEKQGKKRHPDYAHLLTLYAALQLQLDNIANVKKLLTEALDIYERKFGKEHPAYATALEQLGCFQLFYGDKQEAIASLNEVLNIREKTQGKQHPAYNQTKEWLAIAYWKNGMTDKAASIYEEVIGWNADFIGKFFNSMSTIERERYWQQMRPTYLRFFNFAFEQKSPELLRKAYEAWVSTKGILLRTSESIRTRIAKTQDPDLLNLYDEWTQKKERLAYYYTLSKSELKEQKIDIEALEKDVVNIERKLSSRSQAFEEIQMKKYSYEQMAAAIPASSALIEFVRLPLFNRSLSHEAKYYAFILYPSAQAPELITIGESSFLEKKAISYYHANIRLKRTDKQSYGFFFAPLEESLNSHGVKHLFISADGIYHQISLASLWHPNSEQYLIDLYDITYLSHPTEVLEKESSTKQLRQALLLGYPIYGTEAISLLPGTLQEVLSLNQLFKQSGIQSVLLSKEEANEGNLKRLLKEQQPAIVHIATHGYFLKDVEKESEQILGIQTEKASSNPLLRAGLLLSNCAGAFTQDSLSLSARGEENGILTAYEVTTLPLQNTRLVALSACETALGETQAGEGVYGFQRAFREAGAQSIAMSLWKVDDAATKDLFIRFYGYLLQEQSPHTAFRNAQKNIRKQYPHPYYWAAFVLIGR</sequence>
<dbReference type="PROSITE" id="PS50005">
    <property type="entry name" value="TPR"/>
    <property type="match status" value="2"/>
</dbReference>
<evidence type="ECO:0000256" key="4">
    <source>
        <dbReference type="SAM" id="Coils"/>
    </source>
</evidence>
<dbReference type="InterPro" id="IPR011990">
    <property type="entry name" value="TPR-like_helical_dom_sf"/>
</dbReference>
<feature type="domain" description="CHAT" evidence="6">
    <location>
        <begin position="650"/>
        <end position="953"/>
    </location>
</feature>
<dbReference type="Gene3D" id="1.25.40.10">
    <property type="entry name" value="Tetratricopeptide repeat domain"/>
    <property type="match status" value="2"/>
</dbReference>
<dbReference type="AlphaFoldDB" id="A0A846MMS2"/>
<evidence type="ECO:0000259" key="6">
    <source>
        <dbReference type="Pfam" id="PF12770"/>
    </source>
</evidence>
<dbReference type="Pfam" id="PF13181">
    <property type="entry name" value="TPR_8"/>
    <property type="match status" value="1"/>
</dbReference>
<dbReference type="PANTHER" id="PTHR45641:SF19">
    <property type="entry name" value="NEPHROCYSTIN-3"/>
    <property type="match status" value="1"/>
</dbReference>
<organism evidence="7 8">
    <name type="scientific">Thermonema lapsum</name>
    <dbReference type="NCBI Taxonomy" id="28195"/>
    <lineage>
        <taxon>Bacteria</taxon>
        <taxon>Pseudomonadati</taxon>
        <taxon>Bacteroidota</taxon>
        <taxon>Cytophagia</taxon>
        <taxon>Cytophagales</taxon>
        <taxon>Thermonemataceae</taxon>
        <taxon>Thermonema</taxon>
    </lineage>
</organism>
<evidence type="ECO:0000256" key="3">
    <source>
        <dbReference type="PROSITE-ProRule" id="PRU00339"/>
    </source>
</evidence>
<reference evidence="7 8" key="1">
    <citation type="submission" date="2020-03" db="EMBL/GenBank/DDBJ databases">
        <title>Genomic Encyclopedia of Type Strains, Phase IV (KMG-IV): sequencing the most valuable type-strain genomes for metagenomic binning, comparative biology and taxonomic classification.</title>
        <authorList>
            <person name="Goeker M."/>
        </authorList>
    </citation>
    <scope>NUCLEOTIDE SEQUENCE [LARGE SCALE GENOMIC DNA]</scope>
    <source>
        <strain evidence="7 8">DSM 5718</strain>
    </source>
</reference>
<dbReference type="Pfam" id="PF12770">
    <property type="entry name" value="CHAT"/>
    <property type="match status" value="1"/>
</dbReference>
<feature type="signal peptide" evidence="5">
    <location>
        <begin position="1"/>
        <end position="20"/>
    </location>
</feature>
<dbReference type="PROSITE" id="PS50293">
    <property type="entry name" value="TPR_REGION"/>
    <property type="match status" value="1"/>
</dbReference>
<dbReference type="SMART" id="SM00028">
    <property type="entry name" value="TPR"/>
    <property type="match status" value="5"/>
</dbReference>
<dbReference type="InterPro" id="IPR019734">
    <property type="entry name" value="TPR_rpt"/>
</dbReference>
<dbReference type="Proteomes" id="UP000537126">
    <property type="component" value="Unassembled WGS sequence"/>
</dbReference>
<dbReference type="Pfam" id="PF13424">
    <property type="entry name" value="TPR_12"/>
    <property type="match status" value="3"/>
</dbReference>